<feature type="domain" description="Flavodoxin-like fold" evidence="7">
    <location>
        <begin position="1"/>
        <end position="197"/>
    </location>
</feature>
<dbReference type="InterPro" id="IPR023048">
    <property type="entry name" value="NADH:quinone_OxRdtase_FMN_depd"/>
</dbReference>
<dbReference type="OrthoDB" id="9787136at2"/>
<dbReference type="InterPro" id="IPR029039">
    <property type="entry name" value="Flavoprotein-like_sf"/>
</dbReference>
<dbReference type="Gene3D" id="3.40.50.360">
    <property type="match status" value="1"/>
</dbReference>
<dbReference type="Proteomes" id="UP000053455">
    <property type="component" value="Unassembled WGS sequence"/>
</dbReference>
<evidence type="ECO:0000256" key="4">
    <source>
        <dbReference type="ARBA" id="ARBA00023027"/>
    </source>
</evidence>
<dbReference type="GO" id="GO:0010181">
    <property type="term" value="F:FMN binding"/>
    <property type="evidence" value="ECO:0007669"/>
    <property type="project" value="UniProtKB-UniRule"/>
</dbReference>
<keyword evidence="2 6" id="KW-0288">FMN</keyword>
<accession>A0A0H0XKM5</accession>
<comment type="caution">
    <text evidence="6">Lacks conserved residue(s) required for the propagation of feature annotation.</text>
</comment>
<dbReference type="GO" id="GO:0016652">
    <property type="term" value="F:oxidoreductase activity, acting on NAD(P)H as acceptor"/>
    <property type="evidence" value="ECO:0007669"/>
    <property type="project" value="UniProtKB-UniRule"/>
</dbReference>
<dbReference type="STRING" id="874156.GCA_001021555_02573"/>
<dbReference type="PATRIC" id="fig|874156.12.peg.2562"/>
<dbReference type="EC" id="1.7.1.17" evidence="6"/>
<evidence type="ECO:0000256" key="3">
    <source>
        <dbReference type="ARBA" id="ARBA00023002"/>
    </source>
</evidence>
<dbReference type="SUPFAM" id="SSF52218">
    <property type="entry name" value="Flavoproteins"/>
    <property type="match status" value="1"/>
</dbReference>
<keyword evidence="4 6" id="KW-0520">NAD</keyword>
<dbReference type="GO" id="GO:0016655">
    <property type="term" value="F:oxidoreductase activity, acting on NAD(P)H, quinone or similar compound as acceptor"/>
    <property type="evidence" value="ECO:0007669"/>
    <property type="project" value="InterPro"/>
</dbReference>
<proteinExistence type="inferred from homology"/>
<comment type="function">
    <text evidence="6">Quinone reductase that provides resistance to thiol-specific stress caused by electrophilic quinones.</text>
</comment>
<keyword evidence="1 6" id="KW-0285">Flavoprotein</keyword>
<keyword evidence="3 6" id="KW-0560">Oxidoreductase</keyword>
<dbReference type="HAMAP" id="MF_01216">
    <property type="entry name" value="Azoreductase_type1"/>
    <property type="match status" value="1"/>
</dbReference>
<dbReference type="EMBL" id="LBHU01000004">
    <property type="protein sequence ID" value="KLI62879.1"/>
    <property type="molecule type" value="Genomic_DNA"/>
</dbReference>
<comment type="cofactor">
    <cofactor evidence="6">
        <name>FMN</name>
        <dbReference type="ChEBI" id="CHEBI:58210"/>
    </cofactor>
    <text evidence="6">Binds 1 FMN per subunit.</text>
</comment>
<evidence type="ECO:0000313" key="8">
    <source>
        <dbReference type="EMBL" id="KLI62879.1"/>
    </source>
</evidence>
<dbReference type="Pfam" id="PF02525">
    <property type="entry name" value="Flavodoxin_2"/>
    <property type="match status" value="1"/>
</dbReference>
<evidence type="ECO:0000256" key="2">
    <source>
        <dbReference type="ARBA" id="ARBA00022643"/>
    </source>
</evidence>
<evidence type="ECO:0000259" key="7">
    <source>
        <dbReference type="Pfam" id="PF02525"/>
    </source>
</evidence>
<comment type="caution">
    <text evidence="8">The sequence shown here is derived from an EMBL/GenBank/DDBJ whole genome shotgun (WGS) entry which is preliminary data.</text>
</comment>
<comment type="subunit">
    <text evidence="6">Homodimer.</text>
</comment>
<dbReference type="RefSeq" id="WP_047094396.1">
    <property type="nucleotide sequence ID" value="NZ_LBHU01000004.1"/>
</dbReference>
<evidence type="ECO:0000256" key="6">
    <source>
        <dbReference type="HAMAP-Rule" id="MF_01216"/>
    </source>
</evidence>
<feature type="binding site" evidence="6">
    <location>
        <begin position="94"/>
        <end position="97"/>
    </location>
    <ligand>
        <name>FMN</name>
        <dbReference type="ChEBI" id="CHEBI:58210"/>
    </ligand>
</feature>
<evidence type="ECO:0000256" key="5">
    <source>
        <dbReference type="ARBA" id="ARBA00048542"/>
    </source>
</evidence>
<comment type="similarity">
    <text evidence="6">Belongs to the azoreductase type 1 family.</text>
</comment>
<keyword evidence="9" id="KW-1185">Reference proteome</keyword>
<dbReference type="GO" id="GO:0009055">
    <property type="term" value="F:electron transfer activity"/>
    <property type="evidence" value="ECO:0007669"/>
    <property type="project" value="UniProtKB-UniRule"/>
</dbReference>
<evidence type="ECO:0000256" key="1">
    <source>
        <dbReference type="ARBA" id="ARBA00022630"/>
    </source>
</evidence>
<dbReference type="PANTHER" id="PTHR43741">
    <property type="entry name" value="FMN-DEPENDENT NADH-AZOREDUCTASE 1"/>
    <property type="match status" value="1"/>
</dbReference>
<organism evidence="8 9">
    <name type="scientific">Aurantiacibacter marinus</name>
    <dbReference type="NCBI Taxonomy" id="874156"/>
    <lineage>
        <taxon>Bacteria</taxon>
        <taxon>Pseudomonadati</taxon>
        <taxon>Pseudomonadota</taxon>
        <taxon>Alphaproteobacteria</taxon>
        <taxon>Sphingomonadales</taxon>
        <taxon>Erythrobacteraceae</taxon>
        <taxon>Aurantiacibacter</taxon>
    </lineage>
</organism>
<dbReference type="EC" id="1.6.5.-" evidence="6"/>
<name>A0A0H0XKM5_9SPHN</name>
<reference evidence="8 9" key="1">
    <citation type="submission" date="2015-04" db="EMBL/GenBank/DDBJ databases">
        <title>The draft genome sequence of Erythrobacter marinus HWDM-33.</title>
        <authorList>
            <person name="Zhuang L."/>
            <person name="Liu Y."/>
            <person name="Shao Z."/>
        </authorList>
    </citation>
    <scope>NUCLEOTIDE SEQUENCE [LARGE SCALE GENOMIC DNA]</scope>
    <source>
        <strain evidence="8 9">HWDM-33</strain>
    </source>
</reference>
<comment type="catalytic activity">
    <reaction evidence="6">
        <text>2 a quinone + NADH + H(+) = 2 a 1,4-benzosemiquinone + NAD(+)</text>
        <dbReference type="Rhea" id="RHEA:65952"/>
        <dbReference type="ChEBI" id="CHEBI:15378"/>
        <dbReference type="ChEBI" id="CHEBI:57540"/>
        <dbReference type="ChEBI" id="CHEBI:57945"/>
        <dbReference type="ChEBI" id="CHEBI:132124"/>
        <dbReference type="ChEBI" id="CHEBI:134225"/>
    </reaction>
</comment>
<comment type="catalytic activity">
    <reaction evidence="5">
        <text>N,N-dimethyl-1,4-phenylenediamine + anthranilate + 2 NAD(+) = 2-(4-dimethylaminophenyl)diazenylbenzoate + 2 NADH + 2 H(+)</text>
        <dbReference type="Rhea" id="RHEA:55872"/>
        <dbReference type="ChEBI" id="CHEBI:15378"/>
        <dbReference type="ChEBI" id="CHEBI:15783"/>
        <dbReference type="ChEBI" id="CHEBI:16567"/>
        <dbReference type="ChEBI" id="CHEBI:57540"/>
        <dbReference type="ChEBI" id="CHEBI:57945"/>
        <dbReference type="ChEBI" id="CHEBI:71579"/>
        <dbReference type="EC" id="1.7.1.17"/>
    </reaction>
    <physiologicalReaction direction="right-to-left" evidence="5">
        <dbReference type="Rhea" id="RHEA:55874"/>
    </physiologicalReaction>
</comment>
<comment type="function">
    <text evidence="6">Also exhibits azoreductase activity. Catalyzes the reductive cleavage of the azo bond in aromatic azo compounds to the corresponding amines.</text>
</comment>
<evidence type="ECO:0000313" key="9">
    <source>
        <dbReference type="Proteomes" id="UP000053455"/>
    </source>
</evidence>
<gene>
    <name evidence="6" type="primary">azoR</name>
    <name evidence="8" type="ORF">AAV99_12450</name>
</gene>
<dbReference type="AlphaFoldDB" id="A0A0H0XKM5"/>
<dbReference type="InterPro" id="IPR003680">
    <property type="entry name" value="Flavodoxin_fold"/>
</dbReference>
<dbReference type="InterPro" id="IPR050104">
    <property type="entry name" value="FMN-dep_NADH:Q_OxRdtase_AzoR1"/>
</dbReference>
<sequence>MRLLHLDASPRANRSRSREVAQRFLAALPSSTSVTHADLWSMNLPTLEGDMIEGRYDLLHGNPVPEDVSNQWGAISAVAQSFLDHDSFLISTPMWNFGIPYRLKHFVDVVTQPGMTFRNDAAGNVEGLAAGKRALIVAASAMPFGQDAGLDILDFQSKYLEAWLGFIGVTQIDTVNVSPTFGAEDEVAKAMDTASEKAVTLARDW</sequence>
<protein>
    <recommendedName>
        <fullName evidence="6">FMN dependent NADH:quinone oxidoreductase</fullName>
        <ecNumber evidence="6">1.6.5.-</ecNumber>
    </recommendedName>
    <alternativeName>
        <fullName evidence="6">Azo-dye reductase</fullName>
    </alternativeName>
    <alternativeName>
        <fullName evidence="6">FMN-dependent NADH-azo compound oxidoreductase</fullName>
    </alternativeName>
    <alternativeName>
        <fullName evidence="6">FMN-dependent NADH-azoreductase</fullName>
        <ecNumber evidence="6">1.7.1.17</ecNumber>
    </alternativeName>
</protein>
<feature type="binding site" evidence="6">
    <location>
        <begin position="15"/>
        <end position="17"/>
    </location>
    <ligand>
        <name>FMN</name>
        <dbReference type="ChEBI" id="CHEBI:58210"/>
    </ligand>
</feature>
<feature type="binding site" evidence="6">
    <location>
        <position position="9"/>
    </location>
    <ligand>
        <name>FMN</name>
        <dbReference type="ChEBI" id="CHEBI:58210"/>
    </ligand>
</feature>
<dbReference type="PANTHER" id="PTHR43741:SF4">
    <property type="entry name" value="FMN-DEPENDENT NADH:QUINONE OXIDOREDUCTASE"/>
    <property type="match status" value="1"/>
</dbReference>